<organism evidence="6 7">
    <name type="scientific">Kandleria vitulina DSM 20405</name>
    <dbReference type="NCBI Taxonomy" id="1410657"/>
    <lineage>
        <taxon>Bacteria</taxon>
        <taxon>Bacillati</taxon>
        <taxon>Bacillota</taxon>
        <taxon>Erysipelotrichia</taxon>
        <taxon>Erysipelotrichales</taxon>
        <taxon>Coprobacillaceae</taxon>
        <taxon>Kandleria</taxon>
    </lineage>
</organism>
<dbReference type="GO" id="GO:0003677">
    <property type="term" value="F:DNA binding"/>
    <property type="evidence" value="ECO:0007669"/>
    <property type="project" value="UniProtKB-KW"/>
</dbReference>
<dbReference type="FunFam" id="1.10.10.10:FF:000001">
    <property type="entry name" value="LysR family transcriptional regulator"/>
    <property type="match status" value="1"/>
</dbReference>
<keyword evidence="7" id="KW-1185">Reference proteome</keyword>
<dbReference type="SUPFAM" id="SSF53850">
    <property type="entry name" value="Periplasmic binding protein-like II"/>
    <property type="match status" value="1"/>
</dbReference>
<protein>
    <submittedName>
        <fullName evidence="6">LysR family transcriptional regulator</fullName>
    </submittedName>
</protein>
<dbReference type="InterPro" id="IPR000847">
    <property type="entry name" value="LysR_HTH_N"/>
</dbReference>
<comment type="caution">
    <text evidence="6">The sequence shown here is derived from an EMBL/GenBank/DDBJ whole genome shotgun (WGS) entry which is preliminary data.</text>
</comment>
<dbReference type="Gene3D" id="1.10.10.10">
    <property type="entry name" value="Winged helix-like DNA-binding domain superfamily/Winged helix DNA-binding domain"/>
    <property type="match status" value="1"/>
</dbReference>
<evidence type="ECO:0000313" key="6">
    <source>
        <dbReference type="EMBL" id="KRN49802.1"/>
    </source>
</evidence>
<dbReference type="PATRIC" id="fig|1410657.5.peg.883"/>
<feature type="domain" description="HTH lysR-type" evidence="5">
    <location>
        <begin position="12"/>
        <end position="69"/>
    </location>
</feature>
<dbReference type="CDD" id="cd05466">
    <property type="entry name" value="PBP2_LTTR_substrate"/>
    <property type="match status" value="1"/>
</dbReference>
<sequence length="312" mass="35573">MLKSISKGGNKMTLQQLIYLVTAAECGNMTEAAAKLYISQPSLSAAIRNLEEEMGVTAFSRTNKGITVTREGEELLSYARMLLEQSENMKDHFCNSKHQIPKFSVSCQHYSFAVNAFVDVIKTFDADRYNFIMRETQTGEIIDDVANGKSEIGIIFLSEHNEEILSKLIRNNNLIFEELYVAKPHIFIYKHHPLAKKDKITLDDLTQYPYLVYEQGTRNSFYFSEEFISTLDFPKIIQVRDRATLFNLVIGLNGFTVSSGIIDHRLNGPHIIAKPLIADQTMHIGIVKKKNMILSRYAHKYIEALKEHLSIV</sequence>
<dbReference type="InterPro" id="IPR036388">
    <property type="entry name" value="WH-like_DNA-bd_sf"/>
</dbReference>
<keyword evidence="2" id="KW-0805">Transcription regulation</keyword>
<keyword evidence="3" id="KW-0238">DNA-binding</keyword>
<evidence type="ECO:0000256" key="4">
    <source>
        <dbReference type="ARBA" id="ARBA00023163"/>
    </source>
</evidence>
<dbReference type="EMBL" id="JQBL01000020">
    <property type="protein sequence ID" value="KRN49802.1"/>
    <property type="molecule type" value="Genomic_DNA"/>
</dbReference>
<dbReference type="PANTHER" id="PTHR30346:SF0">
    <property type="entry name" value="HCA OPERON TRANSCRIPTIONAL ACTIVATOR HCAR"/>
    <property type="match status" value="1"/>
</dbReference>
<evidence type="ECO:0000256" key="3">
    <source>
        <dbReference type="ARBA" id="ARBA00023125"/>
    </source>
</evidence>
<reference evidence="6 7" key="1">
    <citation type="journal article" date="2015" name="Genome Announc.">
        <title>Expanding the biotechnology potential of lactobacilli through comparative genomics of 213 strains and associated genera.</title>
        <authorList>
            <person name="Sun Z."/>
            <person name="Harris H.M."/>
            <person name="McCann A."/>
            <person name="Guo C."/>
            <person name="Argimon S."/>
            <person name="Zhang W."/>
            <person name="Yang X."/>
            <person name="Jeffery I.B."/>
            <person name="Cooney J.C."/>
            <person name="Kagawa T.F."/>
            <person name="Liu W."/>
            <person name="Song Y."/>
            <person name="Salvetti E."/>
            <person name="Wrobel A."/>
            <person name="Rasinkangas P."/>
            <person name="Parkhill J."/>
            <person name="Rea M.C."/>
            <person name="O'Sullivan O."/>
            <person name="Ritari J."/>
            <person name="Douillard F.P."/>
            <person name="Paul Ross R."/>
            <person name="Yang R."/>
            <person name="Briner A.E."/>
            <person name="Felis G.E."/>
            <person name="de Vos W.M."/>
            <person name="Barrangou R."/>
            <person name="Klaenhammer T.R."/>
            <person name="Caufield P.W."/>
            <person name="Cui Y."/>
            <person name="Zhang H."/>
            <person name="O'Toole P.W."/>
        </authorList>
    </citation>
    <scope>NUCLEOTIDE SEQUENCE [LARGE SCALE GENOMIC DNA]</scope>
    <source>
        <strain evidence="6 7">DSM 20405</strain>
    </source>
</reference>
<dbReference type="Pfam" id="PF00126">
    <property type="entry name" value="HTH_1"/>
    <property type="match status" value="1"/>
</dbReference>
<dbReference type="PROSITE" id="PS50931">
    <property type="entry name" value="HTH_LYSR"/>
    <property type="match status" value="1"/>
</dbReference>
<evidence type="ECO:0000256" key="2">
    <source>
        <dbReference type="ARBA" id="ARBA00023015"/>
    </source>
</evidence>
<dbReference type="PANTHER" id="PTHR30346">
    <property type="entry name" value="TRANSCRIPTIONAL DUAL REGULATOR HCAR-RELATED"/>
    <property type="match status" value="1"/>
</dbReference>
<dbReference type="InterPro" id="IPR005119">
    <property type="entry name" value="LysR_subst-bd"/>
</dbReference>
<dbReference type="GO" id="GO:0032993">
    <property type="term" value="C:protein-DNA complex"/>
    <property type="evidence" value="ECO:0007669"/>
    <property type="project" value="TreeGrafter"/>
</dbReference>
<comment type="similarity">
    <text evidence="1">Belongs to the LysR transcriptional regulatory family.</text>
</comment>
<dbReference type="Proteomes" id="UP000051841">
    <property type="component" value="Unassembled WGS sequence"/>
</dbReference>
<proteinExistence type="inferred from homology"/>
<dbReference type="InterPro" id="IPR036390">
    <property type="entry name" value="WH_DNA-bd_sf"/>
</dbReference>
<keyword evidence="4" id="KW-0804">Transcription</keyword>
<gene>
    <name evidence="6" type="ORF">IV49_GL000847</name>
</gene>
<dbReference type="GO" id="GO:0003700">
    <property type="term" value="F:DNA-binding transcription factor activity"/>
    <property type="evidence" value="ECO:0007669"/>
    <property type="project" value="InterPro"/>
</dbReference>
<dbReference type="AlphaFoldDB" id="A0A0R2HK29"/>
<dbReference type="Gene3D" id="3.40.190.290">
    <property type="match status" value="1"/>
</dbReference>
<accession>A0A0R2HK29</accession>
<dbReference type="PRINTS" id="PR00039">
    <property type="entry name" value="HTHLYSR"/>
</dbReference>
<dbReference type="Pfam" id="PF03466">
    <property type="entry name" value="LysR_substrate"/>
    <property type="match status" value="1"/>
</dbReference>
<name>A0A0R2HK29_9FIRM</name>
<evidence type="ECO:0000313" key="7">
    <source>
        <dbReference type="Proteomes" id="UP000051841"/>
    </source>
</evidence>
<dbReference type="SUPFAM" id="SSF46785">
    <property type="entry name" value="Winged helix' DNA-binding domain"/>
    <property type="match status" value="1"/>
</dbReference>
<evidence type="ECO:0000256" key="1">
    <source>
        <dbReference type="ARBA" id="ARBA00009437"/>
    </source>
</evidence>
<evidence type="ECO:0000259" key="5">
    <source>
        <dbReference type="PROSITE" id="PS50931"/>
    </source>
</evidence>